<comment type="caution">
    <text evidence="4">The sequence shown here is derived from an EMBL/GenBank/DDBJ whole genome shotgun (WGS) entry which is preliminary data.</text>
</comment>
<organism evidence="4 7">
    <name type="scientific">Ficus carica</name>
    <name type="common">Common fig</name>
    <dbReference type="NCBI Taxonomy" id="3494"/>
    <lineage>
        <taxon>Eukaryota</taxon>
        <taxon>Viridiplantae</taxon>
        <taxon>Streptophyta</taxon>
        <taxon>Embryophyta</taxon>
        <taxon>Tracheophyta</taxon>
        <taxon>Spermatophyta</taxon>
        <taxon>Magnoliopsida</taxon>
        <taxon>eudicotyledons</taxon>
        <taxon>Gunneridae</taxon>
        <taxon>Pentapetalae</taxon>
        <taxon>rosids</taxon>
        <taxon>fabids</taxon>
        <taxon>Rosales</taxon>
        <taxon>Moraceae</taxon>
        <taxon>Ficeae</taxon>
        <taxon>Ficus</taxon>
    </lineage>
</organism>
<dbReference type="EMBL" id="BTGU01011179">
    <property type="protein sequence ID" value="GMN75106.1"/>
    <property type="molecule type" value="Genomic_DNA"/>
</dbReference>
<dbReference type="Proteomes" id="UP001187192">
    <property type="component" value="Unassembled WGS sequence"/>
</dbReference>
<evidence type="ECO:0000313" key="6">
    <source>
        <dbReference type="EMBL" id="GMN75109.1"/>
    </source>
</evidence>
<evidence type="ECO:0000313" key="4">
    <source>
        <dbReference type="EMBL" id="GMN75106.1"/>
    </source>
</evidence>
<reference evidence="4" key="1">
    <citation type="submission" date="2023-07" db="EMBL/GenBank/DDBJ databases">
        <title>draft genome sequence of fig (Ficus carica).</title>
        <authorList>
            <person name="Takahashi T."/>
            <person name="Nishimura K."/>
        </authorList>
    </citation>
    <scope>NUCLEOTIDE SEQUENCE</scope>
</reference>
<dbReference type="PANTHER" id="PTHR33227:SF15">
    <property type="entry name" value="STIGMA-SPECIFIC STIG1-LIKE PROTEIN 1"/>
    <property type="match status" value="1"/>
</dbReference>
<name>A0AA88EMY8_FICCA</name>
<dbReference type="EMBL" id="BTGU01011178">
    <property type="protein sequence ID" value="GMN75104.1"/>
    <property type="molecule type" value="Genomic_DNA"/>
</dbReference>
<dbReference type="PANTHER" id="PTHR33227">
    <property type="entry name" value="STIGMA-SPECIFIC STIG1-LIKE PROTEIN 3"/>
    <property type="match status" value="1"/>
</dbReference>
<evidence type="ECO:0000313" key="7">
    <source>
        <dbReference type="Proteomes" id="UP001187192"/>
    </source>
</evidence>
<dbReference type="EMBL" id="BTGU01011181">
    <property type="protein sequence ID" value="GMN75109.1"/>
    <property type="molecule type" value="Genomic_DNA"/>
</dbReference>
<sequence length="114" mass="12868">MRDRHNCGKCGKKCKYNQICCNGNCVNPSFNKRHCGGCNNRFKYWMVDVNENTAVVLNLIVLETMPSHARCSAFEGWDEALIVKVLNLRVLETMPSHALCSAFEGWDEALIVEG</sequence>
<dbReference type="Pfam" id="PF04885">
    <property type="entry name" value="Stig1"/>
    <property type="match status" value="1"/>
</dbReference>
<evidence type="ECO:0000256" key="2">
    <source>
        <dbReference type="ARBA" id="ARBA00022729"/>
    </source>
</evidence>
<evidence type="ECO:0000313" key="5">
    <source>
        <dbReference type="EMBL" id="GMN75107.1"/>
    </source>
</evidence>
<comment type="similarity">
    <text evidence="1">Belongs to the STIG1 family.</text>
</comment>
<dbReference type="AlphaFoldDB" id="A0AA88EMY8"/>
<evidence type="ECO:0000313" key="3">
    <source>
        <dbReference type="EMBL" id="GMN75104.1"/>
    </source>
</evidence>
<keyword evidence="2" id="KW-0732">Signal</keyword>
<proteinExistence type="inferred from homology"/>
<evidence type="ECO:0000256" key="1">
    <source>
        <dbReference type="ARBA" id="ARBA00006010"/>
    </source>
</evidence>
<dbReference type="EMBL" id="BTGU01011180">
    <property type="protein sequence ID" value="GMN75107.1"/>
    <property type="molecule type" value="Genomic_DNA"/>
</dbReference>
<keyword evidence="7" id="KW-1185">Reference proteome</keyword>
<protein>
    <submittedName>
        <fullName evidence="4">Uncharacterized protein</fullName>
    </submittedName>
</protein>
<gene>
    <name evidence="3" type="ORF">TIFTF001_052557</name>
    <name evidence="4" type="ORF">TIFTF001_052559</name>
    <name evidence="5" type="ORF">TIFTF001_052561</name>
    <name evidence="6" type="ORF">TIFTF001_052563</name>
</gene>
<accession>A0AA88EMY8</accession>
<dbReference type="InterPro" id="IPR006969">
    <property type="entry name" value="Stig-like"/>
</dbReference>